<dbReference type="PANTHER" id="PTHR34883:SF15">
    <property type="entry name" value="EXTRACELLULAR SERINE-RICH PROTEIN"/>
    <property type="match status" value="1"/>
</dbReference>
<protein>
    <submittedName>
        <fullName evidence="2">Cupredoxin</fullName>
    </submittedName>
</protein>
<comment type="caution">
    <text evidence="2">The sequence shown here is derived from an EMBL/GenBank/DDBJ whole genome shotgun (WGS) entry which is preliminary data.</text>
</comment>
<evidence type="ECO:0000256" key="1">
    <source>
        <dbReference type="SAM" id="SignalP"/>
    </source>
</evidence>
<organism evidence="2 3">
    <name type="scientific">Phialemonium atrogriseum</name>
    <dbReference type="NCBI Taxonomy" id="1093897"/>
    <lineage>
        <taxon>Eukaryota</taxon>
        <taxon>Fungi</taxon>
        <taxon>Dikarya</taxon>
        <taxon>Ascomycota</taxon>
        <taxon>Pezizomycotina</taxon>
        <taxon>Sordariomycetes</taxon>
        <taxon>Sordariomycetidae</taxon>
        <taxon>Cephalothecales</taxon>
        <taxon>Cephalothecaceae</taxon>
        <taxon>Phialemonium</taxon>
    </lineage>
</organism>
<dbReference type="PANTHER" id="PTHR34883">
    <property type="entry name" value="SERINE-RICH PROTEIN, PUTATIVE-RELATED-RELATED"/>
    <property type="match status" value="1"/>
</dbReference>
<dbReference type="InterPro" id="IPR052953">
    <property type="entry name" value="Ser-rich/MCO-related"/>
</dbReference>
<dbReference type="EMBL" id="MU839006">
    <property type="protein sequence ID" value="KAK1768104.1"/>
    <property type="molecule type" value="Genomic_DNA"/>
</dbReference>
<evidence type="ECO:0000313" key="2">
    <source>
        <dbReference type="EMBL" id="KAK1768104.1"/>
    </source>
</evidence>
<feature type="signal peptide" evidence="1">
    <location>
        <begin position="1"/>
        <end position="20"/>
    </location>
</feature>
<dbReference type="Gene3D" id="2.60.40.420">
    <property type="entry name" value="Cupredoxins - blue copper proteins"/>
    <property type="match status" value="2"/>
</dbReference>
<evidence type="ECO:0000313" key="3">
    <source>
        <dbReference type="Proteomes" id="UP001244011"/>
    </source>
</evidence>
<dbReference type="InterPro" id="IPR008972">
    <property type="entry name" value="Cupredoxin"/>
</dbReference>
<keyword evidence="3" id="KW-1185">Reference proteome</keyword>
<dbReference type="RefSeq" id="XP_060284317.1">
    <property type="nucleotide sequence ID" value="XM_060430530.1"/>
</dbReference>
<dbReference type="GeneID" id="85313717"/>
<sequence>MRSSSWLLLPASLLATIVSATNHVVTVGKDAQLKFDPETLAAHVGDTITYHFFAKNHSVVQSSFGDPCHPLAGGFFSGFTPNPSPDVASATTWTITVNDTKPLWVYCSQTTGDHCQKGMVQAVNAPSSGNTFDAYKSKAAEASTSSSPPDGLPIGGLRLLTVGVGLGGNLTFTPNDITELPGTVVEFSFNPKNHSVVQSSFDDPCHPLKDGFSSGFIPTEVSPSGVLFDIVIEDTKPIWFYCAQTAKTHCQAGMVGSINAPATGNTLEAFIAKAASASASTIPPHAPLGGTLSVNGTIIADFGGAVLDTTNTTLDPGAITNVPPPGANMSSYIWGMAGGGQPASYNWAPTISDNATHILQLLQFLDNILLEVLFAGHAKLTGPAGAWAGLYPATIVDAIGTISAQALVHRATATDSLQHYDRALAGTCPLLAAAADTADAFLADALALLLLEIGVLLDGAALAAATDPWLVPALVAALGAKSRAAALVNLMQDRAAAAAVREAAVPPALAWSYAVGRWVGGKGCPDKMAGMPTEPVPTLRVVASRRVGSVDRLAEVTVEWDAKGGGKRDGHEGSLFLAWMGPWGGVLFTPVAGDGSSPVPAGLYGHVWAVLVNKDEGQLADLAGIAVAGPELVWVGQPFGQSR</sequence>
<reference evidence="2" key="1">
    <citation type="submission" date="2023-06" db="EMBL/GenBank/DDBJ databases">
        <title>Genome-scale phylogeny and comparative genomics of the fungal order Sordariales.</title>
        <authorList>
            <consortium name="Lawrence Berkeley National Laboratory"/>
            <person name="Hensen N."/>
            <person name="Bonometti L."/>
            <person name="Westerberg I."/>
            <person name="Brannstrom I.O."/>
            <person name="Guillou S."/>
            <person name="Cros-Aarteil S."/>
            <person name="Calhoun S."/>
            <person name="Haridas S."/>
            <person name="Kuo A."/>
            <person name="Mondo S."/>
            <person name="Pangilinan J."/>
            <person name="Riley R."/>
            <person name="Labutti K."/>
            <person name="Andreopoulos B."/>
            <person name="Lipzen A."/>
            <person name="Chen C."/>
            <person name="Yanf M."/>
            <person name="Daum C."/>
            <person name="Ng V."/>
            <person name="Clum A."/>
            <person name="Steindorff A."/>
            <person name="Ohm R."/>
            <person name="Martin F."/>
            <person name="Silar P."/>
            <person name="Natvig D."/>
            <person name="Lalanne C."/>
            <person name="Gautier V."/>
            <person name="Ament-Velasquez S.L."/>
            <person name="Kruys A."/>
            <person name="Hutchinson M.I."/>
            <person name="Powell A.J."/>
            <person name="Barry K."/>
            <person name="Miller A.N."/>
            <person name="Grigoriev I.V."/>
            <person name="Debuchy R."/>
            <person name="Gladieux P."/>
            <person name="Thoren M.H."/>
            <person name="Johannesson H."/>
        </authorList>
    </citation>
    <scope>NUCLEOTIDE SEQUENCE</scope>
    <source>
        <strain evidence="2">8032-3</strain>
    </source>
</reference>
<gene>
    <name evidence="2" type="ORF">QBC33DRAFT_569146</name>
</gene>
<dbReference type="CDD" id="cd00920">
    <property type="entry name" value="Cupredoxin"/>
    <property type="match status" value="2"/>
</dbReference>
<feature type="chain" id="PRO_5042509743" evidence="1">
    <location>
        <begin position="21"/>
        <end position="643"/>
    </location>
</feature>
<dbReference type="SUPFAM" id="SSF49503">
    <property type="entry name" value="Cupredoxins"/>
    <property type="match status" value="2"/>
</dbReference>
<dbReference type="AlphaFoldDB" id="A0AAJ0FMQ1"/>
<name>A0AAJ0FMQ1_9PEZI</name>
<dbReference type="Proteomes" id="UP001244011">
    <property type="component" value="Unassembled WGS sequence"/>
</dbReference>
<keyword evidence="1" id="KW-0732">Signal</keyword>
<proteinExistence type="predicted"/>
<accession>A0AAJ0FMQ1</accession>